<gene>
    <name evidence="8" type="ORF">KDAU_50410</name>
</gene>
<dbReference type="InterPro" id="IPR022357">
    <property type="entry name" value="MIP_CS"/>
</dbReference>
<dbReference type="OrthoDB" id="9807293at2"/>
<name>A0A401ZLK8_9CHLR</name>
<dbReference type="PANTHER" id="PTHR45724:SF13">
    <property type="entry name" value="AQUAPORIN NIP1-1-RELATED"/>
    <property type="match status" value="1"/>
</dbReference>
<proteinExistence type="inferred from homology"/>
<evidence type="ECO:0000256" key="2">
    <source>
        <dbReference type="ARBA" id="ARBA00022448"/>
    </source>
</evidence>
<comment type="caution">
    <text evidence="8">The sequence shown here is derived from an EMBL/GenBank/DDBJ whole genome shotgun (WGS) entry which is preliminary data.</text>
</comment>
<dbReference type="Pfam" id="PF00230">
    <property type="entry name" value="MIP"/>
    <property type="match status" value="1"/>
</dbReference>
<dbReference type="GO" id="GO:0015267">
    <property type="term" value="F:channel activity"/>
    <property type="evidence" value="ECO:0007669"/>
    <property type="project" value="InterPro"/>
</dbReference>
<dbReference type="EMBL" id="BIFQ01000001">
    <property type="protein sequence ID" value="GCE07712.1"/>
    <property type="molecule type" value="Genomic_DNA"/>
</dbReference>
<dbReference type="InterPro" id="IPR000425">
    <property type="entry name" value="MIP"/>
</dbReference>
<dbReference type="AlphaFoldDB" id="A0A401ZLK8"/>
<dbReference type="Proteomes" id="UP000287224">
    <property type="component" value="Unassembled WGS sequence"/>
</dbReference>
<feature type="transmembrane region" description="Helical" evidence="7">
    <location>
        <begin position="152"/>
        <end position="175"/>
    </location>
</feature>
<keyword evidence="3 6" id="KW-0812">Transmembrane</keyword>
<evidence type="ECO:0000256" key="7">
    <source>
        <dbReference type="SAM" id="Phobius"/>
    </source>
</evidence>
<feature type="transmembrane region" description="Helical" evidence="7">
    <location>
        <begin position="195"/>
        <end position="215"/>
    </location>
</feature>
<dbReference type="CDD" id="cd00333">
    <property type="entry name" value="MIP"/>
    <property type="match status" value="1"/>
</dbReference>
<organism evidence="8 9">
    <name type="scientific">Dictyobacter aurantiacus</name>
    <dbReference type="NCBI Taxonomy" id="1936993"/>
    <lineage>
        <taxon>Bacteria</taxon>
        <taxon>Bacillati</taxon>
        <taxon>Chloroflexota</taxon>
        <taxon>Ktedonobacteria</taxon>
        <taxon>Ktedonobacterales</taxon>
        <taxon>Dictyobacteraceae</taxon>
        <taxon>Dictyobacter</taxon>
    </lineage>
</organism>
<sequence>MLQTSLPRKAVAEGVGTFALVTAGCGAIMVDTQTHTLTHVGVALTFGLIIMVMIAATGHLSGAHFNPAVTIAFALTRHFPWRQVPFYILAQILGAVLGAVALRGLFGPIASLGATIPAGGVWQSFGLEVLLSAVLMMVIISVATDTRAVGQLAALAIGAAVTLDAMWGGPISGASMNPARSLGPALIAGAWQDQWVYIIAPIIGTCLSAALYQWLRATPDITPIEAIKKPDRA</sequence>
<keyword evidence="5 7" id="KW-0472">Membrane</keyword>
<feature type="transmembrane region" description="Helical" evidence="7">
    <location>
        <begin position="12"/>
        <end position="30"/>
    </location>
</feature>
<accession>A0A401ZLK8</accession>
<dbReference type="GO" id="GO:0016020">
    <property type="term" value="C:membrane"/>
    <property type="evidence" value="ECO:0007669"/>
    <property type="project" value="UniProtKB-SubCell"/>
</dbReference>
<keyword evidence="4 7" id="KW-1133">Transmembrane helix</keyword>
<evidence type="ECO:0000256" key="3">
    <source>
        <dbReference type="ARBA" id="ARBA00022692"/>
    </source>
</evidence>
<evidence type="ECO:0000256" key="5">
    <source>
        <dbReference type="ARBA" id="ARBA00023136"/>
    </source>
</evidence>
<evidence type="ECO:0000313" key="8">
    <source>
        <dbReference type="EMBL" id="GCE07712.1"/>
    </source>
</evidence>
<dbReference type="RefSeq" id="WP_126599198.1">
    <property type="nucleotide sequence ID" value="NZ_BIFQ01000001.1"/>
</dbReference>
<comment type="subcellular location">
    <subcellularLocation>
        <location evidence="1">Membrane</location>
        <topology evidence="1">Multi-pass membrane protein</topology>
    </subcellularLocation>
</comment>
<dbReference type="NCBIfam" id="TIGR00861">
    <property type="entry name" value="MIP"/>
    <property type="match status" value="1"/>
</dbReference>
<dbReference type="SUPFAM" id="SSF81338">
    <property type="entry name" value="Aquaporin-like"/>
    <property type="match status" value="1"/>
</dbReference>
<dbReference type="PRINTS" id="PR00783">
    <property type="entry name" value="MINTRINSICP"/>
</dbReference>
<dbReference type="PANTHER" id="PTHR45724">
    <property type="entry name" value="AQUAPORIN NIP2-1"/>
    <property type="match status" value="1"/>
</dbReference>
<protein>
    <submittedName>
        <fullName evidence="8">Aquaporin</fullName>
    </submittedName>
</protein>
<feature type="transmembrane region" description="Helical" evidence="7">
    <location>
        <begin position="42"/>
        <end position="65"/>
    </location>
</feature>
<feature type="transmembrane region" description="Helical" evidence="7">
    <location>
        <begin position="86"/>
        <end position="109"/>
    </location>
</feature>
<keyword evidence="9" id="KW-1185">Reference proteome</keyword>
<evidence type="ECO:0000313" key="9">
    <source>
        <dbReference type="Proteomes" id="UP000287224"/>
    </source>
</evidence>
<evidence type="ECO:0000256" key="4">
    <source>
        <dbReference type="ARBA" id="ARBA00022989"/>
    </source>
</evidence>
<reference evidence="9" key="1">
    <citation type="submission" date="2018-12" db="EMBL/GenBank/DDBJ databases">
        <title>Tengunoibacter tsumagoiensis gen. nov., sp. nov., Dictyobacter kobayashii sp. nov., D. alpinus sp. nov., and D. joshuensis sp. nov. and description of Dictyobacteraceae fam. nov. within the order Ktedonobacterales isolated from Tengu-no-mugimeshi.</title>
        <authorList>
            <person name="Wang C.M."/>
            <person name="Zheng Y."/>
            <person name="Sakai Y."/>
            <person name="Toyoda A."/>
            <person name="Minakuchi Y."/>
            <person name="Abe K."/>
            <person name="Yokota A."/>
            <person name="Yabe S."/>
        </authorList>
    </citation>
    <scope>NUCLEOTIDE SEQUENCE [LARGE SCALE GENOMIC DNA]</scope>
    <source>
        <strain evidence="9">S-27</strain>
    </source>
</reference>
<evidence type="ECO:0000256" key="6">
    <source>
        <dbReference type="RuleBase" id="RU000477"/>
    </source>
</evidence>
<dbReference type="PROSITE" id="PS00221">
    <property type="entry name" value="MIP"/>
    <property type="match status" value="1"/>
</dbReference>
<evidence type="ECO:0000256" key="1">
    <source>
        <dbReference type="ARBA" id="ARBA00004141"/>
    </source>
</evidence>
<dbReference type="Gene3D" id="1.20.1080.10">
    <property type="entry name" value="Glycerol uptake facilitator protein"/>
    <property type="match status" value="1"/>
</dbReference>
<keyword evidence="2 6" id="KW-0813">Transport</keyword>
<dbReference type="InterPro" id="IPR023271">
    <property type="entry name" value="Aquaporin-like"/>
</dbReference>
<dbReference type="InterPro" id="IPR034294">
    <property type="entry name" value="Aquaporin_transptr"/>
</dbReference>
<feature type="transmembrane region" description="Helical" evidence="7">
    <location>
        <begin position="121"/>
        <end position="140"/>
    </location>
</feature>
<comment type="similarity">
    <text evidence="6">Belongs to the MIP/aquaporin (TC 1.A.8) family.</text>
</comment>